<keyword evidence="9" id="KW-0326">Glycosidase</keyword>
<dbReference type="GO" id="GO:0005634">
    <property type="term" value="C:nucleus"/>
    <property type="evidence" value="ECO:0007669"/>
    <property type="project" value="TreeGrafter"/>
</dbReference>
<evidence type="ECO:0000256" key="9">
    <source>
        <dbReference type="ARBA" id="ARBA00023295"/>
    </source>
</evidence>
<feature type="region of interest" description="Disordered" evidence="10">
    <location>
        <begin position="294"/>
        <end position="387"/>
    </location>
</feature>
<keyword evidence="6" id="KW-0234">DNA repair</keyword>
<feature type="compositionally biased region" description="Basic residues" evidence="10">
    <location>
        <begin position="378"/>
        <end position="387"/>
    </location>
</feature>
<dbReference type="EMBL" id="JADGJQ010000053">
    <property type="protein sequence ID" value="KAJ3175352.1"/>
    <property type="molecule type" value="Genomic_DNA"/>
</dbReference>
<keyword evidence="7" id="KW-0456">Lyase</keyword>
<evidence type="ECO:0000256" key="5">
    <source>
        <dbReference type="ARBA" id="ARBA00023125"/>
    </source>
</evidence>
<evidence type="ECO:0000256" key="8">
    <source>
        <dbReference type="ARBA" id="ARBA00023268"/>
    </source>
</evidence>
<dbReference type="GO" id="GO:0016829">
    <property type="term" value="F:lyase activity"/>
    <property type="evidence" value="ECO:0007669"/>
    <property type="project" value="UniProtKB-KW"/>
</dbReference>
<keyword evidence="5" id="KW-0238">DNA-binding</keyword>
<dbReference type="Gene3D" id="3.20.190.10">
    <property type="entry name" value="MutM-like, N-terminal"/>
    <property type="match status" value="1"/>
</dbReference>
<dbReference type="FunFam" id="1.10.8.50:FF:000009">
    <property type="entry name" value="Formamidopyrimidine-DNA glycosylase"/>
    <property type="match status" value="1"/>
</dbReference>
<feature type="compositionally biased region" description="Basic and acidic residues" evidence="10">
    <location>
        <begin position="334"/>
        <end position="369"/>
    </location>
</feature>
<dbReference type="SMART" id="SM01232">
    <property type="entry name" value="H2TH"/>
    <property type="match status" value="1"/>
</dbReference>
<comment type="catalytic activity">
    <reaction evidence="1">
        <text>Hydrolysis of DNA containing ring-opened 7-methylguanine residues, releasing 2,6-diamino-4-hydroxy-5-(N-methyl)formamidopyrimidine.</text>
        <dbReference type="EC" id="3.2.2.23"/>
    </reaction>
</comment>
<feature type="compositionally biased region" description="Basic and acidic residues" evidence="10">
    <location>
        <begin position="294"/>
        <end position="308"/>
    </location>
</feature>
<dbReference type="SMART" id="SM00898">
    <property type="entry name" value="Fapy_DNA_glyco"/>
    <property type="match status" value="1"/>
</dbReference>
<evidence type="ECO:0000256" key="7">
    <source>
        <dbReference type="ARBA" id="ARBA00023239"/>
    </source>
</evidence>
<dbReference type="InterPro" id="IPR012319">
    <property type="entry name" value="FPG_cat"/>
</dbReference>
<dbReference type="PANTHER" id="PTHR22993:SF9">
    <property type="entry name" value="FORMAMIDOPYRIMIDINE-DNA GLYCOSYLASE"/>
    <property type="match status" value="1"/>
</dbReference>
<gene>
    <name evidence="12" type="ORF">HDU87_006304</name>
</gene>
<dbReference type="GO" id="GO:0006284">
    <property type="term" value="P:base-excision repair"/>
    <property type="evidence" value="ECO:0007669"/>
    <property type="project" value="InterPro"/>
</dbReference>
<evidence type="ECO:0000256" key="1">
    <source>
        <dbReference type="ARBA" id="ARBA00001668"/>
    </source>
</evidence>
<evidence type="ECO:0000313" key="12">
    <source>
        <dbReference type="EMBL" id="KAJ3175352.1"/>
    </source>
</evidence>
<dbReference type="PANTHER" id="PTHR22993">
    <property type="entry name" value="FORMAMIDOPYRIMIDINE-DNA GLYCOSYLASE"/>
    <property type="match status" value="1"/>
</dbReference>
<evidence type="ECO:0000259" key="11">
    <source>
        <dbReference type="PROSITE" id="PS51068"/>
    </source>
</evidence>
<dbReference type="AlphaFoldDB" id="A0AAD5XNJ6"/>
<dbReference type="GO" id="GO:0003906">
    <property type="term" value="F:DNA-(apurinic or apyrimidinic site) endonuclease activity"/>
    <property type="evidence" value="ECO:0007669"/>
    <property type="project" value="InterPro"/>
</dbReference>
<keyword evidence="3" id="KW-0227">DNA damage</keyword>
<name>A0AAD5XNJ6_9FUNG</name>
<reference evidence="12" key="1">
    <citation type="submission" date="2020-05" db="EMBL/GenBank/DDBJ databases">
        <title>Phylogenomic resolution of chytrid fungi.</title>
        <authorList>
            <person name="Stajich J.E."/>
            <person name="Amses K."/>
            <person name="Simmons R."/>
            <person name="Seto K."/>
            <person name="Myers J."/>
            <person name="Bonds A."/>
            <person name="Quandt C.A."/>
            <person name="Barry K."/>
            <person name="Liu P."/>
            <person name="Grigoriev I."/>
            <person name="Longcore J.E."/>
            <person name="James T.Y."/>
        </authorList>
    </citation>
    <scope>NUCLEOTIDE SEQUENCE</scope>
    <source>
        <strain evidence="12">JEL0379</strain>
    </source>
</reference>
<feature type="domain" description="Formamidopyrimidine-DNA glycosylase catalytic" evidence="11">
    <location>
        <begin position="2"/>
        <end position="128"/>
    </location>
</feature>
<dbReference type="Proteomes" id="UP001212152">
    <property type="component" value="Unassembled WGS sequence"/>
</dbReference>
<dbReference type="SUPFAM" id="SSF46946">
    <property type="entry name" value="S13-like H2TH domain"/>
    <property type="match status" value="1"/>
</dbReference>
<keyword evidence="8" id="KW-0511">Multifunctional enzyme</keyword>
<comment type="similarity">
    <text evidence="2">Belongs to the FPG family.</text>
</comment>
<evidence type="ECO:0000256" key="6">
    <source>
        <dbReference type="ARBA" id="ARBA00023204"/>
    </source>
</evidence>
<evidence type="ECO:0000313" key="13">
    <source>
        <dbReference type="Proteomes" id="UP001212152"/>
    </source>
</evidence>
<dbReference type="Pfam" id="PF06831">
    <property type="entry name" value="H2TH"/>
    <property type="match status" value="1"/>
</dbReference>
<accession>A0AAD5XNJ6</accession>
<protein>
    <recommendedName>
        <fullName evidence="11">Formamidopyrimidine-DNA glycosylase catalytic domain-containing protein</fullName>
    </recommendedName>
</protein>
<keyword evidence="4" id="KW-0378">Hydrolase</keyword>
<dbReference type="CDD" id="cd08972">
    <property type="entry name" value="PF_Nei_N"/>
    <property type="match status" value="1"/>
</dbReference>
<comment type="caution">
    <text evidence="12">The sequence shown here is derived from an EMBL/GenBank/DDBJ whole genome shotgun (WGS) entry which is preliminary data.</text>
</comment>
<evidence type="ECO:0000256" key="10">
    <source>
        <dbReference type="SAM" id="MobiDB-lite"/>
    </source>
</evidence>
<dbReference type="InterPro" id="IPR015886">
    <property type="entry name" value="H2TH_FPG"/>
</dbReference>
<dbReference type="GO" id="GO:0008534">
    <property type="term" value="F:oxidized purine nucleobase lesion DNA N-glycosylase activity"/>
    <property type="evidence" value="ECO:0007669"/>
    <property type="project" value="UniProtKB-EC"/>
</dbReference>
<dbReference type="InterPro" id="IPR035937">
    <property type="entry name" value="FPG_N"/>
</dbReference>
<dbReference type="Pfam" id="PF01149">
    <property type="entry name" value="Fapy_DNA_glyco"/>
    <property type="match status" value="1"/>
</dbReference>
<dbReference type="Gene3D" id="1.10.8.50">
    <property type="match status" value="1"/>
</dbReference>
<evidence type="ECO:0000256" key="2">
    <source>
        <dbReference type="ARBA" id="ARBA00009409"/>
    </source>
</evidence>
<proteinExistence type="inferred from homology"/>
<sequence length="387" mass="42259">MPELPEVERARKLIHDAFVGQTICAVTTFADDIVFSECTNVDFEGLDGRTLVDTGRRGKIFYLLLDKGPHPVLHLGMTGSVRIKGEAGLEYKDFSTAGDEWPPKYAKFVLTFAPSGRELAFTDSRRLARIRLVDGDPLMQRPINELGFDPSVNMPDLDAFAASLITRKCPIKALLLDQKFSAGVGNWVADEVLYQAKIHPGTYAAALTDEEVAALHRELHNVIATAVAVNAESAKFPKGWLFHQRWGKGRTATRAGTMPDGSAIVFVTVGGRTSAVVPSCQILHGVKGADAKWKNKEIPPAAKKEAAASRKRKAGKVKKDPNDVDDDEDDGSDGDTKEELVPPKDEPGCKKRVKRETVKAEVESVKAEEELASTTMRRSARVRARGA</sequence>
<dbReference type="GO" id="GO:0003684">
    <property type="term" value="F:damaged DNA binding"/>
    <property type="evidence" value="ECO:0007669"/>
    <property type="project" value="InterPro"/>
</dbReference>
<dbReference type="PROSITE" id="PS51068">
    <property type="entry name" value="FPG_CAT"/>
    <property type="match status" value="1"/>
</dbReference>
<dbReference type="GO" id="GO:0008270">
    <property type="term" value="F:zinc ion binding"/>
    <property type="evidence" value="ECO:0007669"/>
    <property type="project" value="InterPro"/>
</dbReference>
<dbReference type="InterPro" id="IPR010979">
    <property type="entry name" value="Ribosomal_uS13-like_H2TH"/>
</dbReference>
<organism evidence="12 13">
    <name type="scientific">Geranomyces variabilis</name>
    <dbReference type="NCBI Taxonomy" id="109894"/>
    <lineage>
        <taxon>Eukaryota</taxon>
        <taxon>Fungi</taxon>
        <taxon>Fungi incertae sedis</taxon>
        <taxon>Chytridiomycota</taxon>
        <taxon>Chytridiomycota incertae sedis</taxon>
        <taxon>Chytridiomycetes</taxon>
        <taxon>Spizellomycetales</taxon>
        <taxon>Powellomycetaceae</taxon>
        <taxon>Geranomyces</taxon>
    </lineage>
</organism>
<evidence type="ECO:0000256" key="4">
    <source>
        <dbReference type="ARBA" id="ARBA00022801"/>
    </source>
</evidence>
<feature type="compositionally biased region" description="Acidic residues" evidence="10">
    <location>
        <begin position="323"/>
        <end position="333"/>
    </location>
</feature>
<evidence type="ECO:0000256" key="3">
    <source>
        <dbReference type="ARBA" id="ARBA00022763"/>
    </source>
</evidence>
<keyword evidence="13" id="KW-1185">Reference proteome</keyword>
<dbReference type="SUPFAM" id="SSF81624">
    <property type="entry name" value="N-terminal domain of MutM-like DNA repair proteins"/>
    <property type="match status" value="1"/>
</dbReference>